<feature type="active site" description="Charge relay system" evidence="5 6">
    <location>
        <position position="134"/>
    </location>
</feature>
<dbReference type="GO" id="GO:0004252">
    <property type="term" value="F:serine-type endopeptidase activity"/>
    <property type="evidence" value="ECO:0007669"/>
    <property type="project" value="UniProtKB-UniRule"/>
</dbReference>
<sequence>MSEKNSSSHLDPRLQKSLARSQVSGTETFEIAEVTDKLISVIAKVKDLQTFLDLPGVHDGKRITAAPDKKGDIVTAKVSLSELEQIQKSPVIVTLSSTQPLKLMLRDTLQEIGIPPIHSPETNEGNGVIIGIIDRGCDFVHSNFRNSDGTTRLLSLMTQKVNFNDEHTEEVVYTAKQINAALQNPDPYRSLGYDPGYGSHGTHVMDIAAGNGLADMSPGVSPKADLIFVEPDYSDIKNGEMGYLGDSLNLLNAVKYIFDTARNSPCVINISLGTNGGPHDGTSLFEQGIDGLVMEKSNRAVVLAAGNAFDDNVHASGTVKEGSFTDLQWAILEGDTTANELELWYSGKEEFRVELLNGDNQSLFNIGLGEKADLPGFFATHIKGNNGDHQAMIFGAPSSFGNWTVRIHGLKVVDGTFHAWIERDDNNRAKQQLFNQSHFQTSVDNSYTLNSICCGQKSIAVGSYSAKNNSLAISNFSAAGPTRDCRHKPEISAPGQSVAAAHSRMKSEAKVSSGTSMAAPVITGVIALMLAEAAKRGIKLSIDEIRKLLFSTIRTNPPSSEGWDIQYGNGRVDALAAINAVKALRIDEPLPIQ</sequence>
<dbReference type="RefSeq" id="WP_338709070.1">
    <property type="nucleotide sequence ID" value="NZ_CP145893.1"/>
</dbReference>
<dbReference type="Gene3D" id="2.60.120.1290">
    <property type="match status" value="1"/>
</dbReference>
<feature type="domain" description="Peptidase S8/S53" evidence="7">
    <location>
        <begin position="125"/>
        <end position="308"/>
    </location>
</feature>
<gene>
    <name evidence="8" type="ORF">V6668_31355</name>
</gene>
<dbReference type="PANTHER" id="PTHR43806">
    <property type="entry name" value="PEPTIDASE S8"/>
    <property type="match status" value="1"/>
</dbReference>
<evidence type="ECO:0000259" key="7">
    <source>
        <dbReference type="Pfam" id="PF00082"/>
    </source>
</evidence>
<feature type="active site" description="Charge relay system" evidence="5 6">
    <location>
        <position position="516"/>
    </location>
</feature>
<dbReference type="EMBL" id="CP145893">
    <property type="protein sequence ID" value="WWP23890.1"/>
    <property type="molecule type" value="Genomic_DNA"/>
</dbReference>
<reference evidence="8 9" key="1">
    <citation type="submission" date="2024-02" db="EMBL/GenBank/DDBJ databases">
        <title>Complete sequences of two Paenibacillus sp. strains and one Lysinibacillus strain isolated from the environment on STAA medium highlight biotechnological potential.</title>
        <authorList>
            <person name="Attere S.A."/>
            <person name="Piche L.C."/>
            <person name="Intertaglia L."/>
            <person name="Lami R."/>
            <person name="Charette S.J."/>
            <person name="Vincent A.T."/>
        </authorList>
    </citation>
    <scope>NUCLEOTIDE SEQUENCE [LARGE SCALE GENOMIC DNA]</scope>
    <source>
        <strain evidence="8 9">Y5S-7</strain>
        <plasmid evidence="8 9">pY5S7-1</plasmid>
    </source>
</reference>
<dbReference type="InterPro" id="IPR050131">
    <property type="entry name" value="Peptidase_S8_subtilisin-like"/>
</dbReference>
<feature type="active site" description="Charge relay system" evidence="5 6">
    <location>
        <position position="200"/>
    </location>
</feature>
<evidence type="ECO:0000256" key="1">
    <source>
        <dbReference type="ARBA" id="ARBA00011073"/>
    </source>
</evidence>
<protein>
    <submittedName>
        <fullName evidence="8">S8 family serine peptidase</fullName>
    </submittedName>
</protein>
<dbReference type="InterPro" id="IPR023828">
    <property type="entry name" value="Peptidase_S8_Ser-AS"/>
</dbReference>
<comment type="similarity">
    <text evidence="1 6">Belongs to the peptidase S8 family.</text>
</comment>
<dbReference type="InterPro" id="IPR015500">
    <property type="entry name" value="Peptidase_S8_subtilisin-rel"/>
</dbReference>
<dbReference type="PRINTS" id="PR00723">
    <property type="entry name" value="SUBTILISIN"/>
</dbReference>
<dbReference type="GO" id="GO:0006508">
    <property type="term" value="P:proteolysis"/>
    <property type="evidence" value="ECO:0007669"/>
    <property type="project" value="UniProtKB-KW"/>
</dbReference>
<organism evidence="8 9">
    <name type="scientific">Paenibacillus amylolyticus</name>
    <dbReference type="NCBI Taxonomy" id="1451"/>
    <lineage>
        <taxon>Bacteria</taxon>
        <taxon>Bacillati</taxon>
        <taxon>Bacillota</taxon>
        <taxon>Bacilli</taxon>
        <taxon>Bacillales</taxon>
        <taxon>Paenibacillaceae</taxon>
        <taxon>Paenibacillus</taxon>
    </lineage>
</organism>
<keyword evidence="4 6" id="KW-0720">Serine protease</keyword>
<evidence type="ECO:0000256" key="2">
    <source>
        <dbReference type="ARBA" id="ARBA00022670"/>
    </source>
</evidence>
<dbReference type="InterPro" id="IPR000209">
    <property type="entry name" value="Peptidase_S8/S53_dom"/>
</dbReference>
<dbReference type="InterPro" id="IPR036852">
    <property type="entry name" value="Peptidase_S8/S53_dom_sf"/>
</dbReference>
<dbReference type="GeneID" id="93480070"/>
<proteinExistence type="inferred from homology"/>
<keyword evidence="3 6" id="KW-0378">Hydrolase</keyword>
<evidence type="ECO:0000256" key="3">
    <source>
        <dbReference type="ARBA" id="ARBA00022801"/>
    </source>
</evidence>
<dbReference type="PROSITE" id="PS00138">
    <property type="entry name" value="SUBTILASE_SER"/>
    <property type="match status" value="1"/>
</dbReference>
<dbReference type="Gene3D" id="3.40.50.200">
    <property type="entry name" value="Peptidase S8/S53 domain"/>
    <property type="match status" value="1"/>
</dbReference>
<evidence type="ECO:0000256" key="4">
    <source>
        <dbReference type="ARBA" id="ARBA00022825"/>
    </source>
</evidence>
<accession>A0ABD8B2J3</accession>
<name>A0ABD8B2J3_PAEAM</name>
<evidence type="ECO:0000256" key="5">
    <source>
        <dbReference type="PIRSR" id="PIRSR615500-1"/>
    </source>
</evidence>
<evidence type="ECO:0000313" key="8">
    <source>
        <dbReference type="EMBL" id="WWP23890.1"/>
    </source>
</evidence>
<feature type="domain" description="Peptidase S8/S53" evidence="7">
    <location>
        <begin position="442"/>
        <end position="570"/>
    </location>
</feature>
<dbReference type="Pfam" id="PF00082">
    <property type="entry name" value="Peptidase_S8"/>
    <property type="match status" value="2"/>
</dbReference>
<dbReference type="PANTHER" id="PTHR43806:SF11">
    <property type="entry name" value="CEREVISIN-RELATED"/>
    <property type="match status" value="1"/>
</dbReference>
<keyword evidence="8" id="KW-0614">Plasmid</keyword>
<dbReference type="PROSITE" id="PS51892">
    <property type="entry name" value="SUBTILASE"/>
    <property type="match status" value="1"/>
</dbReference>
<evidence type="ECO:0000313" key="9">
    <source>
        <dbReference type="Proteomes" id="UP001364764"/>
    </source>
</evidence>
<geneLocation type="plasmid" evidence="8 9">
    <name>pY5S7-1</name>
</geneLocation>
<dbReference type="SUPFAM" id="SSF52743">
    <property type="entry name" value="Subtilisin-like"/>
    <property type="match status" value="1"/>
</dbReference>
<evidence type="ECO:0000256" key="6">
    <source>
        <dbReference type="PROSITE-ProRule" id="PRU01240"/>
    </source>
</evidence>
<keyword evidence="2 6" id="KW-0645">Protease</keyword>
<dbReference type="AlphaFoldDB" id="A0ABD8B2J3"/>
<dbReference type="Proteomes" id="UP001364764">
    <property type="component" value="Plasmid pY5S7-1"/>
</dbReference>